<dbReference type="EMBL" id="JBHSIT010000003">
    <property type="protein sequence ID" value="MFC4908237.1"/>
    <property type="molecule type" value="Genomic_DNA"/>
</dbReference>
<accession>A0ABV9TVT7</accession>
<dbReference type="Proteomes" id="UP001595872">
    <property type="component" value="Unassembled WGS sequence"/>
</dbReference>
<keyword evidence="2" id="KW-0859">Xylose metabolism</keyword>
<feature type="region of interest" description="Disordered" evidence="5">
    <location>
        <begin position="29"/>
        <end position="55"/>
    </location>
</feature>
<dbReference type="EC" id="2.7.1.-" evidence="8"/>
<reference evidence="9" key="1">
    <citation type="journal article" date="2019" name="Int. J. Syst. Evol. Microbiol.">
        <title>The Global Catalogue of Microorganisms (GCM) 10K type strain sequencing project: providing services to taxonomists for standard genome sequencing and annotation.</title>
        <authorList>
            <consortium name="The Broad Institute Genomics Platform"/>
            <consortium name="The Broad Institute Genome Sequencing Center for Infectious Disease"/>
            <person name="Wu L."/>
            <person name="Ma J."/>
        </authorList>
    </citation>
    <scope>NUCLEOTIDE SEQUENCE [LARGE SCALE GENOMIC DNA]</scope>
    <source>
        <strain evidence="9">KLKA75</strain>
    </source>
</reference>
<dbReference type="Pfam" id="PF02782">
    <property type="entry name" value="FGGY_C"/>
    <property type="match status" value="1"/>
</dbReference>
<comment type="similarity">
    <text evidence="1">Belongs to the FGGY kinase family.</text>
</comment>
<dbReference type="PANTHER" id="PTHR43095">
    <property type="entry name" value="SUGAR KINASE"/>
    <property type="match status" value="1"/>
</dbReference>
<keyword evidence="4 8" id="KW-0418">Kinase</keyword>
<dbReference type="PANTHER" id="PTHR43095:SF5">
    <property type="entry name" value="XYLULOSE KINASE"/>
    <property type="match status" value="1"/>
</dbReference>
<dbReference type="InterPro" id="IPR043129">
    <property type="entry name" value="ATPase_NBD"/>
</dbReference>
<gene>
    <name evidence="8" type="ORF">ACFPCY_12955</name>
</gene>
<dbReference type="InterPro" id="IPR018484">
    <property type="entry name" value="FGGY_N"/>
</dbReference>
<comment type="caution">
    <text evidence="8">The sequence shown here is derived from an EMBL/GenBank/DDBJ whole genome shotgun (WGS) entry which is preliminary data.</text>
</comment>
<dbReference type="InterPro" id="IPR018485">
    <property type="entry name" value="FGGY_C"/>
</dbReference>
<dbReference type="SUPFAM" id="SSF53067">
    <property type="entry name" value="Actin-like ATPase domain"/>
    <property type="match status" value="2"/>
</dbReference>
<sequence length="503" mass="52538">MTRPSARDEAVWVGVDLGTQSVRAVAVTAGGEVRGAGGHPLTGRRDGPRHEQDPESWWTAVGAACRRALRDVPAGAVQAVAVDGTSGTILLTDRAGRPLTPGLMYDDTRAAGQVGRVDRAGAHVWRRLGYRRMQPAWALPRLLWLLEHRRDLFGGPGQDGGGVRLAHQTDFVNARLTGGPVATDLSSALKTGADLVAEDWPHDVLGELGVPAGLLPPLERSGTPLGVVAPSAAEFTGLPAGIPVIAGCTDGCAAQLGTGRLSAGSWNSVLGTTLVLKGVTDDLVQDPHGVVYSHRAPDGRWLPGGASSTGAGIITRDFPGRDLAALDRAAGAYEPSDAVTYPLAAAGERFPFVAPEARGFVLGEPRDEADRFASILQGVGYVERLCFDYLAMLGAPVDGDLTLTGGATRSAYWVQLRADVLGRPVTLPGHAEPALGAAVLAASAGEALPEVAAAMVSVRATVDPRPAHHTRFAGGYLRLVGELERRGWLPRPVAEHARERTSA</sequence>
<evidence type="ECO:0000256" key="1">
    <source>
        <dbReference type="ARBA" id="ARBA00009156"/>
    </source>
</evidence>
<dbReference type="RefSeq" id="WP_378254660.1">
    <property type="nucleotide sequence ID" value="NZ_JBHSIT010000003.1"/>
</dbReference>
<keyword evidence="3 8" id="KW-0808">Transferase</keyword>
<evidence type="ECO:0000256" key="2">
    <source>
        <dbReference type="ARBA" id="ARBA00022629"/>
    </source>
</evidence>
<evidence type="ECO:0000256" key="4">
    <source>
        <dbReference type="ARBA" id="ARBA00022777"/>
    </source>
</evidence>
<feature type="compositionally biased region" description="Basic and acidic residues" evidence="5">
    <location>
        <begin position="43"/>
        <end position="53"/>
    </location>
</feature>
<dbReference type="InterPro" id="IPR000577">
    <property type="entry name" value="Carb_kinase_FGGY"/>
</dbReference>
<dbReference type="Gene3D" id="3.30.420.40">
    <property type="match status" value="2"/>
</dbReference>
<dbReference type="CDD" id="cd07783">
    <property type="entry name" value="ASKHA_NBD_FGGY_SePSK_AtXK1-like"/>
    <property type="match status" value="1"/>
</dbReference>
<name>A0ABV9TVT7_9ACTN</name>
<dbReference type="GO" id="GO:0016301">
    <property type="term" value="F:kinase activity"/>
    <property type="evidence" value="ECO:0007669"/>
    <property type="project" value="UniProtKB-KW"/>
</dbReference>
<organism evidence="8 9">
    <name type="scientific">Actinomadura gamaensis</name>
    <dbReference type="NCBI Taxonomy" id="1763541"/>
    <lineage>
        <taxon>Bacteria</taxon>
        <taxon>Bacillati</taxon>
        <taxon>Actinomycetota</taxon>
        <taxon>Actinomycetes</taxon>
        <taxon>Streptosporangiales</taxon>
        <taxon>Thermomonosporaceae</taxon>
        <taxon>Actinomadura</taxon>
    </lineage>
</organism>
<proteinExistence type="inferred from homology"/>
<evidence type="ECO:0000256" key="5">
    <source>
        <dbReference type="SAM" id="MobiDB-lite"/>
    </source>
</evidence>
<dbReference type="Pfam" id="PF00370">
    <property type="entry name" value="FGGY_N"/>
    <property type="match status" value="1"/>
</dbReference>
<evidence type="ECO:0000256" key="3">
    <source>
        <dbReference type="ARBA" id="ARBA00022679"/>
    </source>
</evidence>
<protein>
    <submittedName>
        <fullName evidence="8">FGGY-family carbohydrate kinase</fullName>
        <ecNumber evidence="8">2.7.1.-</ecNumber>
    </submittedName>
</protein>
<dbReference type="InterPro" id="IPR050406">
    <property type="entry name" value="FGGY_Carb_Kinase"/>
</dbReference>
<keyword evidence="2" id="KW-0119">Carbohydrate metabolism</keyword>
<evidence type="ECO:0000259" key="6">
    <source>
        <dbReference type="Pfam" id="PF00370"/>
    </source>
</evidence>
<feature type="domain" description="Carbohydrate kinase FGGY N-terminal" evidence="6">
    <location>
        <begin position="11"/>
        <end position="257"/>
    </location>
</feature>
<evidence type="ECO:0000313" key="8">
    <source>
        <dbReference type="EMBL" id="MFC4908237.1"/>
    </source>
</evidence>
<keyword evidence="9" id="KW-1185">Reference proteome</keyword>
<evidence type="ECO:0000259" key="7">
    <source>
        <dbReference type="Pfam" id="PF02782"/>
    </source>
</evidence>
<dbReference type="PIRSF" id="PIRSF000538">
    <property type="entry name" value="GlpK"/>
    <property type="match status" value="1"/>
</dbReference>
<evidence type="ECO:0000313" key="9">
    <source>
        <dbReference type="Proteomes" id="UP001595872"/>
    </source>
</evidence>
<feature type="domain" description="Carbohydrate kinase FGGY C-terminal" evidence="7">
    <location>
        <begin position="268"/>
        <end position="444"/>
    </location>
</feature>